<protein>
    <recommendedName>
        <fullName evidence="3">ATP synthase subunit d, mitochondrial</fullName>
    </recommendedName>
</protein>
<keyword evidence="4" id="KW-0813">Transport</keyword>
<dbReference type="GO" id="GO:0015986">
    <property type="term" value="P:proton motive force-driven ATP synthesis"/>
    <property type="evidence" value="ECO:0007669"/>
    <property type="project" value="InterPro"/>
</dbReference>
<evidence type="ECO:0000256" key="8">
    <source>
        <dbReference type="ARBA" id="ARBA00023065"/>
    </source>
</evidence>
<evidence type="ECO:0000256" key="7">
    <source>
        <dbReference type="ARBA" id="ARBA00022792"/>
    </source>
</evidence>
<keyword evidence="6" id="KW-0375">Hydrogen ion transport</keyword>
<keyword evidence="11" id="KW-0066">ATP synthesis</keyword>
<evidence type="ECO:0000313" key="12">
    <source>
        <dbReference type="EMBL" id="OBA25770.1"/>
    </source>
</evidence>
<evidence type="ECO:0000256" key="1">
    <source>
        <dbReference type="ARBA" id="ARBA00004273"/>
    </source>
</evidence>
<keyword evidence="7" id="KW-0999">Mitochondrion inner membrane</keyword>
<comment type="subcellular location">
    <subcellularLocation>
        <location evidence="1">Mitochondrion inner membrane</location>
    </subcellularLocation>
</comment>
<dbReference type="GO" id="GO:0015078">
    <property type="term" value="F:proton transmembrane transporter activity"/>
    <property type="evidence" value="ECO:0007669"/>
    <property type="project" value="InterPro"/>
</dbReference>
<name>A0A1B7TAM6_9ASCO</name>
<dbReference type="GO" id="GO:0005743">
    <property type="term" value="C:mitochondrial inner membrane"/>
    <property type="evidence" value="ECO:0007669"/>
    <property type="project" value="UniProtKB-SubCell"/>
</dbReference>
<comment type="caution">
    <text evidence="12">The sequence shown here is derived from an EMBL/GenBank/DDBJ whole genome shotgun (WGS) entry which is preliminary data.</text>
</comment>
<evidence type="ECO:0000256" key="4">
    <source>
        <dbReference type="ARBA" id="ARBA00022448"/>
    </source>
</evidence>
<evidence type="ECO:0000313" key="13">
    <source>
        <dbReference type="Proteomes" id="UP000092321"/>
    </source>
</evidence>
<dbReference type="GO" id="GO:0045259">
    <property type="term" value="C:proton-transporting ATP synthase complex"/>
    <property type="evidence" value="ECO:0007669"/>
    <property type="project" value="UniProtKB-KW"/>
</dbReference>
<keyword evidence="10" id="KW-0472">Membrane</keyword>
<evidence type="ECO:0000256" key="6">
    <source>
        <dbReference type="ARBA" id="ARBA00022781"/>
    </source>
</evidence>
<accession>A0A1B7TAM6</accession>
<dbReference type="SUPFAM" id="SSF161065">
    <property type="entry name" value="ATP synthase D chain-like"/>
    <property type="match status" value="1"/>
</dbReference>
<dbReference type="EMBL" id="LXPE01000046">
    <property type="protein sequence ID" value="OBA25770.1"/>
    <property type="molecule type" value="Genomic_DNA"/>
</dbReference>
<sequence>MSAVKKTTVDLAKIINNLKLSGETQSKLLQFKKRSDDAKILHMKVQEKANSKIDFNAYRSLLAGSSNRKIVDELESYLSNFKPKENLASLKENLDNLEKFKAEALESAKLTEKAVGEKLLLLRNTIANIETAIPIEEIQTHNVYKADPDFELWVMRLIENGSIGRIPGYEQKFKNLDPLS</sequence>
<keyword evidence="5" id="KW-0138">CF(0)</keyword>
<dbReference type="InterPro" id="IPR008689">
    <property type="entry name" value="ATP_synth_F0_dsu_mt"/>
</dbReference>
<proteinExistence type="inferred from homology"/>
<evidence type="ECO:0000256" key="10">
    <source>
        <dbReference type="ARBA" id="ARBA00023136"/>
    </source>
</evidence>
<dbReference type="Proteomes" id="UP000092321">
    <property type="component" value="Unassembled WGS sequence"/>
</dbReference>
<evidence type="ECO:0000256" key="9">
    <source>
        <dbReference type="ARBA" id="ARBA00023128"/>
    </source>
</evidence>
<keyword evidence="8" id="KW-0406">Ion transport</keyword>
<evidence type="ECO:0000256" key="3">
    <source>
        <dbReference type="ARBA" id="ARBA00021688"/>
    </source>
</evidence>
<evidence type="ECO:0000256" key="2">
    <source>
        <dbReference type="ARBA" id="ARBA00006842"/>
    </source>
</evidence>
<evidence type="ECO:0000256" key="5">
    <source>
        <dbReference type="ARBA" id="ARBA00022547"/>
    </source>
</evidence>
<comment type="similarity">
    <text evidence="2">Belongs to the ATPase d subunit family.</text>
</comment>
<keyword evidence="13" id="KW-1185">Reference proteome</keyword>
<dbReference type="AlphaFoldDB" id="A0A1B7TAM6"/>
<reference evidence="13" key="1">
    <citation type="journal article" date="2016" name="Proc. Natl. Acad. Sci. U.S.A.">
        <title>Comparative genomics of biotechnologically important yeasts.</title>
        <authorList>
            <person name="Riley R."/>
            <person name="Haridas S."/>
            <person name="Wolfe K.H."/>
            <person name="Lopes M.R."/>
            <person name="Hittinger C.T."/>
            <person name="Goeker M."/>
            <person name="Salamov A.A."/>
            <person name="Wisecaver J.H."/>
            <person name="Long T.M."/>
            <person name="Calvey C.H."/>
            <person name="Aerts A.L."/>
            <person name="Barry K.W."/>
            <person name="Choi C."/>
            <person name="Clum A."/>
            <person name="Coughlan A.Y."/>
            <person name="Deshpande S."/>
            <person name="Douglass A.P."/>
            <person name="Hanson S.J."/>
            <person name="Klenk H.-P."/>
            <person name="LaButti K.M."/>
            <person name="Lapidus A."/>
            <person name="Lindquist E.A."/>
            <person name="Lipzen A.M."/>
            <person name="Meier-Kolthoff J.P."/>
            <person name="Ohm R.A."/>
            <person name="Otillar R.P."/>
            <person name="Pangilinan J.L."/>
            <person name="Peng Y."/>
            <person name="Rokas A."/>
            <person name="Rosa C.A."/>
            <person name="Scheuner C."/>
            <person name="Sibirny A.A."/>
            <person name="Slot J.C."/>
            <person name="Stielow J.B."/>
            <person name="Sun H."/>
            <person name="Kurtzman C.P."/>
            <person name="Blackwell M."/>
            <person name="Grigoriev I.V."/>
            <person name="Jeffries T.W."/>
        </authorList>
    </citation>
    <scope>NUCLEOTIDE SEQUENCE [LARGE SCALE GENOMIC DNA]</scope>
    <source>
        <strain evidence="13">NRRL Y-1626</strain>
    </source>
</reference>
<dbReference type="InterPro" id="IPR036228">
    <property type="entry name" value="ATP_synth_F0_dsu_sf_mt"/>
</dbReference>
<keyword evidence="9" id="KW-0496">Mitochondrion</keyword>
<dbReference type="OrthoDB" id="35799at2759"/>
<evidence type="ECO:0000256" key="11">
    <source>
        <dbReference type="ARBA" id="ARBA00023310"/>
    </source>
</evidence>
<organism evidence="12 13">
    <name type="scientific">Hanseniaspora valbyensis NRRL Y-1626</name>
    <dbReference type="NCBI Taxonomy" id="766949"/>
    <lineage>
        <taxon>Eukaryota</taxon>
        <taxon>Fungi</taxon>
        <taxon>Dikarya</taxon>
        <taxon>Ascomycota</taxon>
        <taxon>Saccharomycotina</taxon>
        <taxon>Saccharomycetes</taxon>
        <taxon>Saccharomycodales</taxon>
        <taxon>Saccharomycodaceae</taxon>
        <taxon>Hanseniaspora</taxon>
    </lineage>
</organism>
<dbReference type="Pfam" id="PF05873">
    <property type="entry name" value="Mt_ATP-synt_D"/>
    <property type="match status" value="1"/>
</dbReference>
<dbReference type="Gene3D" id="6.10.280.70">
    <property type="match status" value="1"/>
</dbReference>
<gene>
    <name evidence="12" type="ORF">HANVADRAFT_53686</name>
</gene>